<dbReference type="AlphaFoldDB" id="A0A9P1IJ26"/>
<feature type="region of interest" description="Disordered" evidence="1">
    <location>
        <begin position="28"/>
        <end position="84"/>
    </location>
</feature>
<gene>
    <name evidence="3" type="ORF">CAMP_LOCUS9054</name>
</gene>
<protein>
    <submittedName>
        <fullName evidence="3">Uncharacterized protein</fullName>
    </submittedName>
</protein>
<keyword evidence="2" id="KW-0732">Signal</keyword>
<dbReference type="EMBL" id="CANHGI010000003">
    <property type="protein sequence ID" value="CAI5446417.1"/>
    <property type="molecule type" value="Genomic_DNA"/>
</dbReference>
<comment type="caution">
    <text evidence="3">The sequence shown here is derived from an EMBL/GenBank/DDBJ whole genome shotgun (WGS) entry which is preliminary data.</text>
</comment>
<dbReference type="Proteomes" id="UP001152747">
    <property type="component" value="Unassembled WGS sequence"/>
</dbReference>
<sequence>MNMFMFAQYLLLAIASCLMLSIINCGGKKKPAAGAKSAAEKGKSEKGNKSAAPGAPGAPAGGAAKPTDDKVTDDGNYEELAVPQ</sequence>
<feature type="compositionally biased region" description="Low complexity" evidence="1">
    <location>
        <begin position="51"/>
        <end position="64"/>
    </location>
</feature>
<evidence type="ECO:0000313" key="4">
    <source>
        <dbReference type="Proteomes" id="UP001152747"/>
    </source>
</evidence>
<organism evidence="3 4">
    <name type="scientific">Caenorhabditis angaria</name>
    <dbReference type="NCBI Taxonomy" id="860376"/>
    <lineage>
        <taxon>Eukaryota</taxon>
        <taxon>Metazoa</taxon>
        <taxon>Ecdysozoa</taxon>
        <taxon>Nematoda</taxon>
        <taxon>Chromadorea</taxon>
        <taxon>Rhabditida</taxon>
        <taxon>Rhabditina</taxon>
        <taxon>Rhabditomorpha</taxon>
        <taxon>Rhabditoidea</taxon>
        <taxon>Rhabditidae</taxon>
        <taxon>Peloderinae</taxon>
        <taxon>Caenorhabditis</taxon>
    </lineage>
</organism>
<accession>A0A9P1IJ26</accession>
<evidence type="ECO:0000256" key="1">
    <source>
        <dbReference type="SAM" id="MobiDB-lite"/>
    </source>
</evidence>
<name>A0A9P1IJ26_9PELO</name>
<feature type="compositionally biased region" description="Basic and acidic residues" evidence="1">
    <location>
        <begin position="38"/>
        <end position="48"/>
    </location>
</feature>
<evidence type="ECO:0000256" key="2">
    <source>
        <dbReference type="SAM" id="SignalP"/>
    </source>
</evidence>
<feature type="signal peptide" evidence="2">
    <location>
        <begin position="1"/>
        <end position="19"/>
    </location>
</feature>
<keyword evidence="4" id="KW-1185">Reference proteome</keyword>
<reference evidence="3" key="1">
    <citation type="submission" date="2022-11" db="EMBL/GenBank/DDBJ databases">
        <authorList>
            <person name="Kikuchi T."/>
        </authorList>
    </citation>
    <scope>NUCLEOTIDE SEQUENCE</scope>
    <source>
        <strain evidence="3">PS1010</strain>
    </source>
</reference>
<feature type="chain" id="PRO_5040246082" evidence="2">
    <location>
        <begin position="20"/>
        <end position="84"/>
    </location>
</feature>
<evidence type="ECO:0000313" key="3">
    <source>
        <dbReference type="EMBL" id="CAI5446417.1"/>
    </source>
</evidence>
<proteinExistence type="predicted"/>